<dbReference type="GO" id="GO:0005829">
    <property type="term" value="C:cytosol"/>
    <property type="evidence" value="ECO:0007669"/>
    <property type="project" value="TreeGrafter"/>
</dbReference>
<comment type="catalytic activity">
    <reaction evidence="5">
        <text>4 Fe(2+) + O2 + 4 H(+) = 4 Fe(3+) + 2 H2O</text>
        <dbReference type="Rhea" id="RHEA:11148"/>
        <dbReference type="ChEBI" id="CHEBI:15377"/>
        <dbReference type="ChEBI" id="CHEBI:15378"/>
        <dbReference type="ChEBI" id="CHEBI:15379"/>
        <dbReference type="ChEBI" id="CHEBI:29033"/>
        <dbReference type="ChEBI" id="CHEBI:29034"/>
        <dbReference type="EC" id="1.16.3.1"/>
    </reaction>
</comment>
<dbReference type="Gene3D" id="1.20.1260.10">
    <property type="match status" value="1"/>
</dbReference>
<dbReference type="RefSeq" id="WP_087862216.1">
    <property type="nucleotide sequence ID" value="NZ_LT859958.1"/>
</dbReference>
<dbReference type="PIRSF" id="PIRSF002560">
    <property type="entry name" value="Bacterioferritin"/>
    <property type="match status" value="1"/>
</dbReference>
<dbReference type="PROSITE" id="PS00549">
    <property type="entry name" value="BACTERIOFERRITIN"/>
    <property type="match status" value="1"/>
</dbReference>
<gene>
    <name evidence="10" type="primary">bfr</name>
    <name evidence="10" type="ORF">CFX1CAM_1295</name>
</gene>
<keyword evidence="10" id="KW-0560">Oxidoreductase</keyword>
<feature type="binding site" evidence="6">
    <location>
        <position position="94"/>
    </location>
    <ligand>
        <name>Fe cation</name>
        <dbReference type="ChEBI" id="CHEBI:24875"/>
        <label>2</label>
    </ligand>
</feature>
<dbReference type="GO" id="GO:0006879">
    <property type="term" value="P:intracellular iron ion homeostasis"/>
    <property type="evidence" value="ECO:0007669"/>
    <property type="project" value="UniProtKB-KW"/>
</dbReference>
<feature type="binding site" evidence="6">
    <location>
        <position position="127"/>
    </location>
    <ligand>
        <name>Fe cation</name>
        <dbReference type="ChEBI" id="CHEBI:24875"/>
        <label>2</label>
    </ligand>
</feature>
<comment type="similarity">
    <text evidence="5 7">Belongs to the bacterioferritin family.</text>
</comment>
<dbReference type="GO" id="GO:0006826">
    <property type="term" value="P:iron ion transport"/>
    <property type="evidence" value="ECO:0007669"/>
    <property type="project" value="InterPro"/>
</dbReference>
<dbReference type="OrthoDB" id="9792238at2"/>
<dbReference type="AlphaFoldDB" id="A0A1Y6K8M7"/>
<dbReference type="PANTHER" id="PTHR30295">
    <property type="entry name" value="BACTERIOFERRITIN"/>
    <property type="match status" value="1"/>
</dbReference>
<keyword evidence="1 5" id="KW-0409">Iron storage</keyword>
<dbReference type="InterPro" id="IPR009040">
    <property type="entry name" value="Ferritin-like_diiron"/>
</dbReference>
<feature type="binding site" evidence="6">
    <location>
        <position position="127"/>
    </location>
    <ligand>
        <name>Fe cation</name>
        <dbReference type="ChEBI" id="CHEBI:24875"/>
        <label>1</label>
    </ligand>
</feature>
<dbReference type="CDD" id="cd00907">
    <property type="entry name" value="Bacterioferritin"/>
    <property type="match status" value="1"/>
</dbReference>
<feature type="domain" description="Ferritin-like diiron" evidence="9">
    <location>
        <begin position="1"/>
        <end position="145"/>
    </location>
</feature>
<feature type="binding site" description="axial binding residue" evidence="6">
    <location>
        <position position="52"/>
    </location>
    <ligand>
        <name>heme b</name>
        <dbReference type="ChEBI" id="CHEBI:60344"/>
        <note>ligand shared between dimeric partners</note>
    </ligand>
    <ligandPart>
        <name>Fe</name>
        <dbReference type="ChEBI" id="CHEBI:18248"/>
    </ligandPart>
</feature>
<feature type="binding site" evidence="6">
    <location>
        <position position="18"/>
    </location>
    <ligand>
        <name>Fe cation</name>
        <dbReference type="ChEBI" id="CHEBI:24875"/>
        <label>1</label>
    </ligand>
</feature>
<proteinExistence type="inferred from homology"/>
<name>A0A1Y6K8M7_9CHLR</name>
<dbReference type="InterPro" id="IPR009078">
    <property type="entry name" value="Ferritin-like_SF"/>
</dbReference>
<keyword evidence="4 5" id="KW-0408">Iron</keyword>
<dbReference type="NCBIfam" id="TIGR00754">
    <property type="entry name" value="bfr"/>
    <property type="match status" value="1"/>
</dbReference>
<dbReference type="InterPro" id="IPR012347">
    <property type="entry name" value="Ferritin-like"/>
</dbReference>
<dbReference type="PANTHER" id="PTHR30295:SF0">
    <property type="entry name" value="BACTERIOFERRITIN"/>
    <property type="match status" value="1"/>
</dbReference>
<evidence type="ECO:0000313" key="10">
    <source>
        <dbReference type="EMBL" id="SMX54360.1"/>
    </source>
</evidence>
<dbReference type="InterPro" id="IPR002024">
    <property type="entry name" value="Bacterioferritin"/>
</dbReference>
<dbReference type="GO" id="GO:0004322">
    <property type="term" value="F:ferroxidase activity"/>
    <property type="evidence" value="ECO:0007669"/>
    <property type="project" value="UniProtKB-EC"/>
</dbReference>
<comment type="function">
    <text evidence="5">Iron-storage protein, whose ferroxidase center binds Fe(2+), oxidizes it using dioxygen to Fe(3+), and participates in the subsequent Fe(3+) oxide mineral core formation within the central cavity of the BFR protein shell.</text>
</comment>
<feature type="coiled-coil region" evidence="8">
    <location>
        <begin position="84"/>
        <end position="144"/>
    </location>
</feature>
<dbReference type="InterPro" id="IPR008331">
    <property type="entry name" value="Ferritin_DPS_dom"/>
</dbReference>
<dbReference type="PRINTS" id="PR00601">
    <property type="entry name" value="BACFERRITIN"/>
</dbReference>
<feature type="binding site" evidence="6">
    <location>
        <position position="51"/>
    </location>
    <ligand>
        <name>Fe cation</name>
        <dbReference type="ChEBI" id="CHEBI:24875"/>
        <label>1</label>
    </ligand>
</feature>
<evidence type="ECO:0000256" key="2">
    <source>
        <dbReference type="ARBA" id="ARBA00022617"/>
    </source>
</evidence>
<evidence type="ECO:0000313" key="11">
    <source>
        <dbReference type="Proteomes" id="UP000195514"/>
    </source>
</evidence>
<evidence type="ECO:0000256" key="7">
    <source>
        <dbReference type="RuleBase" id="RU000623"/>
    </source>
</evidence>
<evidence type="ECO:0000256" key="1">
    <source>
        <dbReference type="ARBA" id="ARBA00022434"/>
    </source>
</evidence>
<keyword evidence="2 7" id="KW-0349">Heme</keyword>
<dbReference type="SUPFAM" id="SSF47240">
    <property type="entry name" value="Ferritin-like"/>
    <property type="match status" value="1"/>
</dbReference>
<evidence type="ECO:0000259" key="9">
    <source>
        <dbReference type="PROSITE" id="PS50905"/>
    </source>
</evidence>
<dbReference type="Proteomes" id="UP000195514">
    <property type="component" value="Chromosome I"/>
</dbReference>
<feature type="binding site" evidence="6">
    <location>
        <position position="51"/>
    </location>
    <ligand>
        <name>Fe cation</name>
        <dbReference type="ChEBI" id="CHEBI:24875"/>
        <label>2</label>
    </ligand>
</feature>
<evidence type="ECO:0000256" key="3">
    <source>
        <dbReference type="ARBA" id="ARBA00022723"/>
    </source>
</evidence>
<evidence type="ECO:0000256" key="4">
    <source>
        <dbReference type="ARBA" id="ARBA00023004"/>
    </source>
</evidence>
<feature type="binding site" evidence="6">
    <location>
        <position position="130"/>
    </location>
    <ligand>
        <name>Fe cation</name>
        <dbReference type="ChEBI" id="CHEBI:24875"/>
        <label>2</label>
    </ligand>
</feature>
<dbReference type="PROSITE" id="PS50905">
    <property type="entry name" value="FERRITIN_LIKE"/>
    <property type="match status" value="1"/>
</dbReference>
<dbReference type="GO" id="GO:0020037">
    <property type="term" value="F:heme binding"/>
    <property type="evidence" value="ECO:0007669"/>
    <property type="project" value="TreeGrafter"/>
</dbReference>
<protein>
    <recommendedName>
        <fullName evidence="5 7">Bacterioferritin</fullName>
        <ecNumber evidence="5">1.16.3.1</ecNumber>
    </recommendedName>
</protein>
<sequence>MKGHPEIIEILNELLADELTAINQYILHGEMCEDWGYEKLHDVIEKRAITEMIHAEKLIGRILFLGGMPIVSKLKEIHIGDEVLKQLENDHAAELDAINAYNKAIAKTIEHGDNGTKVLLESILTDEEDHIDWIEEQLDQIEQVGFQRYLNKQS</sequence>
<dbReference type="KEGG" id="abat:CFX1CAM_1295"/>
<feature type="binding site" evidence="6">
    <location>
        <position position="54"/>
    </location>
    <ligand>
        <name>Fe cation</name>
        <dbReference type="ChEBI" id="CHEBI:24875"/>
        <label>1</label>
    </ligand>
</feature>
<accession>A0A1Y6K8M7</accession>
<keyword evidence="8" id="KW-0175">Coiled coil</keyword>
<organism evidence="10 11">
    <name type="scientific">Candidatus Brevifilum fermentans</name>
    <dbReference type="NCBI Taxonomy" id="1986204"/>
    <lineage>
        <taxon>Bacteria</taxon>
        <taxon>Bacillati</taxon>
        <taxon>Chloroflexota</taxon>
        <taxon>Anaerolineae</taxon>
        <taxon>Anaerolineales</taxon>
        <taxon>Anaerolineaceae</taxon>
        <taxon>Candidatus Brevifilum</taxon>
    </lineage>
</organism>
<dbReference type="GO" id="GO:0008199">
    <property type="term" value="F:ferric iron binding"/>
    <property type="evidence" value="ECO:0007669"/>
    <property type="project" value="InterPro"/>
</dbReference>
<dbReference type="EC" id="1.16.3.1" evidence="5"/>
<dbReference type="EMBL" id="LT859958">
    <property type="protein sequence ID" value="SMX54360.1"/>
    <property type="molecule type" value="Genomic_DNA"/>
</dbReference>
<evidence type="ECO:0000256" key="8">
    <source>
        <dbReference type="SAM" id="Coils"/>
    </source>
</evidence>
<evidence type="ECO:0000256" key="5">
    <source>
        <dbReference type="PIRNR" id="PIRNR002560"/>
    </source>
</evidence>
<evidence type="ECO:0000256" key="6">
    <source>
        <dbReference type="PIRSR" id="PIRSR002560-1"/>
    </source>
</evidence>
<reference evidence="11" key="1">
    <citation type="submission" date="2017-05" db="EMBL/GenBank/DDBJ databases">
        <authorList>
            <person name="Kirkegaard R."/>
            <person name="Mcilroy J S."/>
        </authorList>
    </citation>
    <scope>NUCLEOTIDE SEQUENCE [LARGE SCALE GENOMIC DNA]</scope>
</reference>
<dbReference type="Pfam" id="PF00210">
    <property type="entry name" value="Ferritin"/>
    <property type="match status" value="1"/>
</dbReference>
<keyword evidence="11" id="KW-1185">Reference proteome</keyword>
<keyword evidence="3 5" id="KW-0479">Metal-binding</keyword>